<keyword evidence="3" id="KW-1185">Reference proteome</keyword>
<organism evidence="2 3">
    <name type="scientific">Echria macrotheca</name>
    <dbReference type="NCBI Taxonomy" id="438768"/>
    <lineage>
        <taxon>Eukaryota</taxon>
        <taxon>Fungi</taxon>
        <taxon>Dikarya</taxon>
        <taxon>Ascomycota</taxon>
        <taxon>Pezizomycotina</taxon>
        <taxon>Sordariomycetes</taxon>
        <taxon>Sordariomycetidae</taxon>
        <taxon>Sordariales</taxon>
        <taxon>Schizotheciaceae</taxon>
        <taxon>Echria</taxon>
    </lineage>
</organism>
<evidence type="ECO:0000313" key="2">
    <source>
        <dbReference type="EMBL" id="KAK1750323.1"/>
    </source>
</evidence>
<gene>
    <name evidence="2" type="ORF">QBC47DRAFT_465072</name>
</gene>
<evidence type="ECO:0000313" key="3">
    <source>
        <dbReference type="Proteomes" id="UP001239445"/>
    </source>
</evidence>
<feature type="domain" description="Lipocalin-like" evidence="1">
    <location>
        <begin position="12"/>
        <end position="157"/>
    </location>
</feature>
<dbReference type="Pfam" id="PF13924">
    <property type="entry name" value="Lipocalin_5"/>
    <property type="match status" value="1"/>
</dbReference>
<accession>A0AAJ0B285</accession>
<protein>
    <recommendedName>
        <fullName evidence="1">Lipocalin-like domain-containing protein</fullName>
    </recommendedName>
</protein>
<evidence type="ECO:0000259" key="1">
    <source>
        <dbReference type="Pfam" id="PF13924"/>
    </source>
</evidence>
<proteinExistence type="predicted"/>
<sequence length="159" mass="17520">MKTDPILQALAGTYSLLNTTYYKLGNPTTPSSYQTLQKGILVYSPWGYVSANIVSTDPAKRPLNVTAPPNLTGSEHDWALLGQYSLSYSGPLQLDGNSTNTERRGRVLHGPVVVSNIPSLEGGTMPREYLVFEREGDSFLSLSFANNVTRAEILWRRVL</sequence>
<name>A0AAJ0B285_9PEZI</name>
<reference evidence="2" key="1">
    <citation type="submission" date="2023-06" db="EMBL/GenBank/DDBJ databases">
        <title>Genome-scale phylogeny and comparative genomics of the fungal order Sordariales.</title>
        <authorList>
            <consortium name="Lawrence Berkeley National Laboratory"/>
            <person name="Hensen N."/>
            <person name="Bonometti L."/>
            <person name="Westerberg I."/>
            <person name="Brannstrom I.O."/>
            <person name="Guillou S."/>
            <person name="Cros-Aarteil S."/>
            <person name="Calhoun S."/>
            <person name="Haridas S."/>
            <person name="Kuo A."/>
            <person name="Mondo S."/>
            <person name="Pangilinan J."/>
            <person name="Riley R."/>
            <person name="Labutti K."/>
            <person name="Andreopoulos B."/>
            <person name="Lipzen A."/>
            <person name="Chen C."/>
            <person name="Yanf M."/>
            <person name="Daum C."/>
            <person name="Ng V."/>
            <person name="Clum A."/>
            <person name="Steindorff A."/>
            <person name="Ohm R."/>
            <person name="Martin F."/>
            <person name="Silar P."/>
            <person name="Natvig D."/>
            <person name="Lalanne C."/>
            <person name="Gautier V."/>
            <person name="Ament-Velasquez S.L."/>
            <person name="Kruys A."/>
            <person name="Hutchinson M.I."/>
            <person name="Powell A.J."/>
            <person name="Barry K."/>
            <person name="Miller A.N."/>
            <person name="Grigoriev I.V."/>
            <person name="Debuchy R."/>
            <person name="Gladieux P."/>
            <person name="Thoren M.H."/>
            <person name="Johannesson H."/>
        </authorList>
    </citation>
    <scope>NUCLEOTIDE SEQUENCE</scope>
    <source>
        <strain evidence="2">PSN4</strain>
    </source>
</reference>
<dbReference type="Proteomes" id="UP001239445">
    <property type="component" value="Unassembled WGS sequence"/>
</dbReference>
<dbReference type="InterPro" id="IPR024311">
    <property type="entry name" value="Lipocalin-like"/>
</dbReference>
<comment type="caution">
    <text evidence="2">The sequence shown here is derived from an EMBL/GenBank/DDBJ whole genome shotgun (WGS) entry which is preliminary data.</text>
</comment>
<dbReference type="AlphaFoldDB" id="A0AAJ0B285"/>
<dbReference type="EMBL" id="MU839848">
    <property type="protein sequence ID" value="KAK1750323.1"/>
    <property type="molecule type" value="Genomic_DNA"/>
</dbReference>